<evidence type="ECO:0000256" key="1">
    <source>
        <dbReference type="ARBA" id="ARBA00023015"/>
    </source>
</evidence>
<dbReference type="RefSeq" id="WP_023561192.1">
    <property type="nucleotide sequence ID" value="NC_022657.1"/>
</dbReference>
<keyword evidence="2" id="KW-0804">Transcription</keyword>
<dbReference type="EMBL" id="CP006272">
    <property type="protein sequence ID" value="AGZ44855.1"/>
    <property type="molecule type" value="Genomic_DNA"/>
</dbReference>
<organism evidence="4 5">
    <name type="scientific">Actinoplanes friuliensis DSM 7358</name>
    <dbReference type="NCBI Taxonomy" id="1246995"/>
    <lineage>
        <taxon>Bacteria</taxon>
        <taxon>Bacillati</taxon>
        <taxon>Actinomycetota</taxon>
        <taxon>Actinomycetes</taxon>
        <taxon>Micromonosporales</taxon>
        <taxon>Micromonosporaceae</taxon>
        <taxon>Actinoplanes</taxon>
    </lineage>
</organism>
<name>U5WA43_9ACTN</name>
<dbReference type="KEGG" id="afs:AFR_32985"/>
<gene>
    <name evidence="4" type="ORF">AFR_32985</name>
</gene>
<dbReference type="InterPro" id="IPR004111">
    <property type="entry name" value="Repressor_TetR_C"/>
</dbReference>
<dbReference type="Gene3D" id="1.10.10.60">
    <property type="entry name" value="Homeodomain-like"/>
    <property type="match status" value="1"/>
</dbReference>
<accession>U5WA43</accession>
<sequence length="183" mass="19934">MVVLGQCDDPVTEALLGTGAPAQDRGQVSTEDLQLGLSMRRVASDLGVATMSVYRHVPGKDELLILTRPQPAPNGLRFVEWVLDALSGTRLSRHERLYVHIMLVSFVRGVASALEPEAAAVRETGLSAGEWLETQESPVETLTLPHLRELADADTFDLDLDFLVRFGLARLLDGLDLYVDGLG</sequence>
<dbReference type="eggNOG" id="COG1309">
    <property type="taxonomic scope" value="Bacteria"/>
</dbReference>
<evidence type="ECO:0000313" key="5">
    <source>
        <dbReference type="Proteomes" id="UP000017746"/>
    </source>
</evidence>
<proteinExistence type="predicted"/>
<dbReference type="HOGENOM" id="CLU_1472225_0_0_11"/>
<dbReference type="GO" id="GO:0045892">
    <property type="term" value="P:negative regulation of DNA-templated transcription"/>
    <property type="evidence" value="ECO:0007669"/>
    <property type="project" value="InterPro"/>
</dbReference>
<dbReference type="Pfam" id="PF02909">
    <property type="entry name" value="TetR_C_1"/>
    <property type="match status" value="1"/>
</dbReference>
<protein>
    <submittedName>
        <fullName evidence="4">Fatty acid metabolism regulator protein</fullName>
    </submittedName>
</protein>
<evidence type="ECO:0000313" key="4">
    <source>
        <dbReference type="EMBL" id="AGZ44855.1"/>
    </source>
</evidence>
<feature type="domain" description="Tetracycline repressor TetR C-terminal" evidence="3">
    <location>
        <begin position="65"/>
        <end position="176"/>
    </location>
</feature>
<dbReference type="PATRIC" id="fig|1246995.3.peg.6675"/>
<evidence type="ECO:0000259" key="3">
    <source>
        <dbReference type="Pfam" id="PF02909"/>
    </source>
</evidence>
<dbReference type="SUPFAM" id="SSF48498">
    <property type="entry name" value="Tetracyclin repressor-like, C-terminal domain"/>
    <property type="match status" value="1"/>
</dbReference>
<keyword evidence="5" id="KW-1185">Reference proteome</keyword>
<dbReference type="InterPro" id="IPR036271">
    <property type="entry name" value="Tet_transcr_reg_TetR-rel_C_sf"/>
</dbReference>
<dbReference type="Proteomes" id="UP000017746">
    <property type="component" value="Chromosome"/>
</dbReference>
<dbReference type="STRING" id="1246995.AFR_32985"/>
<evidence type="ECO:0000256" key="2">
    <source>
        <dbReference type="ARBA" id="ARBA00023163"/>
    </source>
</evidence>
<dbReference type="AlphaFoldDB" id="U5WA43"/>
<keyword evidence="1" id="KW-0805">Transcription regulation</keyword>
<reference evidence="4 5" key="1">
    <citation type="journal article" date="2014" name="J. Biotechnol.">
        <title>Complete genome sequence of the actinobacterium Actinoplanes friuliensis HAG 010964, producer of the lipopeptide antibiotic friulimycin.</title>
        <authorList>
            <person name="Ruckert C."/>
            <person name="Szczepanowski R."/>
            <person name="Albersmeier A."/>
            <person name="Goesmann A."/>
            <person name="Fischer N."/>
            <person name="Steinkamper A."/>
            <person name="Puhler A."/>
            <person name="Biener R."/>
            <person name="Schwartz D."/>
            <person name="Kalinowski J."/>
        </authorList>
    </citation>
    <scope>NUCLEOTIDE SEQUENCE [LARGE SCALE GENOMIC DNA]</scope>
    <source>
        <strain evidence="4 5">DSM 7358</strain>
    </source>
</reference>
<dbReference type="Gene3D" id="1.10.357.10">
    <property type="entry name" value="Tetracycline Repressor, domain 2"/>
    <property type="match status" value="1"/>
</dbReference>